<organism evidence="1 2">
    <name type="scientific">Vreelandella aquamarina</name>
    <dbReference type="NCBI Taxonomy" id="77097"/>
    <lineage>
        <taxon>Bacteria</taxon>
        <taxon>Pseudomonadati</taxon>
        <taxon>Pseudomonadota</taxon>
        <taxon>Gammaproteobacteria</taxon>
        <taxon>Oceanospirillales</taxon>
        <taxon>Halomonadaceae</taxon>
        <taxon>Vreelandella</taxon>
    </lineage>
</organism>
<sequence length="94" mass="10560">MFAVYCEATDPCDIFINERLVDHLRTCNAFDGRLYSLLGVEKRKKAIFQTAGKTVWCAMIGSGWCACSFASFWNMARGQKKPAQKGPVGWEMAE</sequence>
<dbReference type="AlphaFoldDB" id="A0A857GLA4"/>
<evidence type="ECO:0000313" key="1">
    <source>
        <dbReference type="EMBL" id="QHD50098.1"/>
    </source>
</evidence>
<accession>A0A857GLA4</accession>
<dbReference type="EMBL" id="CP024621">
    <property type="protein sequence ID" value="QHD50098.1"/>
    <property type="molecule type" value="Genomic_DNA"/>
</dbReference>
<name>A0A857GLA4_9GAMM</name>
<proteinExistence type="predicted"/>
<dbReference type="KEGG" id="hmd:CTT34_10550"/>
<dbReference type="Proteomes" id="UP000463949">
    <property type="component" value="Chromosome"/>
</dbReference>
<gene>
    <name evidence="1" type="ORF">CTT34_10550</name>
</gene>
<protein>
    <submittedName>
        <fullName evidence="1">Uncharacterized protein</fullName>
    </submittedName>
</protein>
<reference evidence="1 2" key="1">
    <citation type="submission" date="2017-10" db="EMBL/GenBank/DDBJ databases">
        <title>Coral associated bacteria.</title>
        <authorList>
            <person name="Wang X."/>
        </authorList>
    </citation>
    <scope>NUCLEOTIDE SEQUENCE [LARGE SCALE GENOMIC DNA]</scope>
    <source>
        <strain evidence="1 2">SCSIO 43005</strain>
    </source>
</reference>
<evidence type="ECO:0000313" key="2">
    <source>
        <dbReference type="Proteomes" id="UP000463949"/>
    </source>
</evidence>